<dbReference type="EC" id="2.7.13.3" evidence="2"/>
<keyword evidence="8" id="KW-0902">Two-component regulatory system</keyword>
<keyword evidence="7" id="KW-0067">ATP-binding</keyword>
<keyword evidence="5" id="KW-0547">Nucleotide-binding</keyword>
<dbReference type="InterPro" id="IPR036097">
    <property type="entry name" value="HisK_dim/P_sf"/>
</dbReference>
<evidence type="ECO:0000256" key="3">
    <source>
        <dbReference type="ARBA" id="ARBA00022553"/>
    </source>
</evidence>
<feature type="domain" description="Histidine kinase" evidence="9">
    <location>
        <begin position="161"/>
        <end position="370"/>
    </location>
</feature>
<dbReference type="SUPFAM" id="SSF55785">
    <property type="entry name" value="PYP-like sensor domain (PAS domain)"/>
    <property type="match status" value="1"/>
</dbReference>
<evidence type="ECO:0000313" key="13">
    <source>
        <dbReference type="Proteomes" id="UP000032233"/>
    </source>
</evidence>
<dbReference type="Gene3D" id="3.30.450.20">
    <property type="entry name" value="PAS domain"/>
    <property type="match status" value="1"/>
</dbReference>
<dbReference type="Pfam" id="PF02518">
    <property type="entry name" value="HATPase_c"/>
    <property type="match status" value="1"/>
</dbReference>
<dbReference type="InterPro" id="IPR003661">
    <property type="entry name" value="HisK_dim/P_dom"/>
</dbReference>
<dbReference type="InterPro" id="IPR003594">
    <property type="entry name" value="HATPase_dom"/>
</dbReference>
<dbReference type="PRINTS" id="PR00344">
    <property type="entry name" value="BCTRLSENSOR"/>
</dbReference>
<evidence type="ECO:0000256" key="1">
    <source>
        <dbReference type="ARBA" id="ARBA00000085"/>
    </source>
</evidence>
<dbReference type="AlphaFoldDB" id="A0A0D2GLV1"/>
<dbReference type="InterPro" id="IPR035965">
    <property type="entry name" value="PAS-like_dom_sf"/>
</dbReference>
<evidence type="ECO:0000259" key="11">
    <source>
        <dbReference type="PROSITE" id="PS50113"/>
    </source>
</evidence>
<dbReference type="InterPro" id="IPR000700">
    <property type="entry name" value="PAS-assoc_C"/>
</dbReference>
<dbReference type="RefSeq" id="WP_044346417.1">
    <property type="nucleotide sequence ID" value="NZ_AZAC01000002.1"/>
</dbReference>
<dbReference type="SMART" id="SM00091">
    <property type="entry name" value="PAS"/>
    <property type="match status" value="1"/>
</dbReference>
<evidence type="ECO:0000259" key="10">
    <source>
        <dbReference type="PROSITE" id="PS50112"/>
    </source>
</evidence>
<keyword evidence="13" id="KW-1185">Reference proteome</keyword>
<dbReference type="InParanoid" id="A0A0D2GLV1"/>
<dbReference type="Pfam" id="PF00989">
    <property type="entry name" value="PAS"/>
    <property type="match status" value="1"/>
</dbReference>
<dbReference type="Pfam" id="PF00512">
    <property type="entry name" value="HisKA"/>
    <property type="match status" value="1"/>
</dbReference>
<dbReference type="GO" id="GO:0006355">
    <property type="term" value="P:regulation of DNA-templated transcription"/>
    <property type="evidence" value="ECO:0007669"/>
    <property type="project" value="InterPro"/>
</dbReference>
<dbReference type="STRING" id="1429043.X474_02080"/>
<feature type="domain" description="PAC" evidence="11">
    <location>
        <begin position="97"/>
        <end position="148"/>
    </location>
</feature>
<dbReference type="SUPFAM" id="SSF47384">
    <property type="entry name" value="Homodimeric domain of signal transducing histidine kinase"/>
    <property type="match status" value="1"/>
</dbReference>
<dbReference type="CDD" id="cd00130">
    <property type="entry name" value="PAS"/>
    <property type="match status" value="1"/>
</dbReference>
<dbReference type="EMBL" id="AZAC01000002">
    <property type="protein sequence ID" value="KIX15677.1"/>
    <property type="molecule type" value="Genomic_DNA"/>
</dbReference>
<dbReference type="SMART" id="SM00388">
    <property type="entry name" value="HisKA"/>
    <property type="match status" value="1"/>
</dbReference>
<dbReference type="NCBIfam" id="TIGR00229">
    <property type="entry name" value="sensory_box"/>
    <property type="match status" value="1"/>
</dbReference>
<dbReference type="InterPro" id="IPR036890">
    <property type="entry name" value="HATPase_C_sf"/>
</dbReference>
<comment type="caution">
    <text evidence="12">The sequence shown here is derived from an EMBL/GenBank/DDBJ whole genome shotgun (WGS) entry which is preliminary data.</text>
</comment>
<dbReference type="InterPro" id="IPR005467">
    <property type="entry name" value="His_kinase_dom"/>
</dbReference>
<evidence type="ECO:0000256" key="4">
    <source>
        <dbReference type="ARBA" id="ARBA00022679"/>
    </source>
</evidence>
<evidence type="ECO:0000256" key="8">
    <source>
        <dbReference type="ARBA" id="ARBA00023012"/>
    </source>
</evidence>
<name>A0A0D2GLV1_9BACT</name>
<dbReference type="PROSITE" id="PS50109">
    <property type="entry name" value="HIS_KIN"/>
    <property type="match status" value="1"/>
</dbReference>
<dbReference type="GO" id="GO:0000155">
    <property type="term" value="F:phosphorelay sensor kinase activity"/>
    <property type="evidence" value="ECO:0007669"/>
    <property type="project" value="InterPro"/>
</dbReference>
<dbReference type="SMART" id="SM00387">
    <property type="entry name" value="HATPase_c"/>
    <property type="match status" value="1"/>
</dbReference>
<evidence type="ECO:0000259" key="9">
    <source>
        <dbReference type="PROSITE" id="PS50109"/>
    </source>
</evidence>
<dbReference type="InterPro" id="IPR013767">
    <property type="entry name" value="PAS_fold"/>
</dbReference>
<gene>
    <name evidence="12" type="ORF">X474_02080</name>
</gene>
<dbReference type="Gene3D" id="1.10.287.130">
    <property type="match status" value="1"/>
</dbReference>
<keyword evidence="6" id="KW-0418">Kinase</keyword>
<evidence type="ECO:0000256" key="2">
    <source>
        <dbReference type="ARBA" id="ARBA00012438"/>
    </source>
</evidence>
<comment type="catalytic activity">
    <reaction evidence="1">
        <text>ATP + protein L-histidine = ADP + protein N-phospho-L-histidine.</text>
        <dbReference type="EC" id="2.7.13.3"/>
    </reaction>
</comment>
<dbReference type="OrthoDB" id="9762798at2"/>
<accession>A0A0D2GLV1</accession>
<evidence type="ECO:0000256" key="6">
    <source>
        <dbReference type="ARBA" id="ARBA00022777"/>
    </source>
</evidence>
<dbReference type="PROSITE" id="PS50113">
    <property type="entry name" value="PAC"/>
    <property type="match status" value="1"/>
</dbReference>
<protein>
    <recommendedName>
        <fullName evidence="2">histidine kinase</fullName>
        <ecNumber evidence="2">2.7.13.3</ecNumber>
    </recommendedName>
</protein>
<evidence type="ECO:0000313" key="12">
    <source>
        <dbReference type="EMBL" id="KIX15677.1"/>
    </source>
</evidence>
<dbReference type="PROSITE" id="PS50112">
    <property type="entry name" value="PAS"/>
    <property type="match status" value="1"/>
</dbReference>
<dbReference type="InterPro" id="IPR004358">
    <property type="entry name" value="Sig_transdc_His_kin-like_C"/>
</dbReference>
<dbReference type="Proteomes" id="UP000032233">
    <property type="component" value="Unassembled WGS sequence"/>
</dbReference>
<proteinExistence type="predicted"/>
<organism evidence="12 13">
    <name type="scientific">Dethiosulfatarculus sandiegensis</name>
    <dbReference type="NCBI Taxonomy" id="1429043"/>
    <lineage>
        <taxon>Bacteria</taxon>
        <taxon>Pseudomonadati</taxon>
        <taxon>Thermodesulfobacteriota</taxon>
        <taxon>Desulfarculia</taxon>
        <taxon>Desulfarculales</taxon>
        <taxon>Desulfarculaceae</taxon>
        <taxon>Dethiosulfatarculus</taxon>
    </lineage>
</organism>
<keyword evidence="4" id="KW-0808">Transferase</keyword>
<dbReference type="PANTHER" id="PTHR43065:SF10">
    <property type="entry name" value="PEROXIDE STRESS-ACTIVATED HISTIDINE KINASE MAK3"/>
    <property type="match status" value="1"/>
</dbReference>
<evidence type="ECO:0000256" key="5">
    <source>
        <dbReference type="ARBA" id="ARBA00022741"/>
    </source>
</evidence>
<dbReference type="SUPFAM" id="SSF55874">
    <property type="entry name" value="ATPase domain of HSP90 chaperone/DNA topoisomerase II/histidine kinase"/>
    <property type="match status" value="1"/>
</dbReference>
<reference evidence="12 13" key="1">
    <citation type="submission" date="2013-11" db="EMBL/GenBank/DDBJ databases">
        <title>Metagenomic analysis of a methanogenic consortium involved in long chain n-alkane degradation.</title>
        <authorList>
            <person name="Davidova I.A."/>
            <person name="Callaghan A.V."/>
            <person name="Wawrik B."/>
            <person name="Pruitt S."/>
            <person name="Marks C."/>
            <person name="Duncan K.E."/>
            <person name="Suflita J.M."/>
        </authorList>
    </citation>
    <scope>NUCLEOTIDE SEQUENCE [LARGE SCALE GENOMIC DNA]</scope>
    <source>
        <strain evidence="12 13">SPR</strain>
    </source>
</reference>
<dbReference type="Gene3D" id="3.30.565.10">
    <property type="entry name" value="Histidine kinase-like ATPase, C-terminal domain"/>
    <property type="match status" value="1"/>
</dbReference>
<keyword evidence="3" id="KW-0597">Phosphoprotein</keyword>
<evidence type="ECO:0000256" key="7">
    <source>
        <dbReference type="ARBA" id="ARBA00022840"/>
    </source>
</evidence>
<dbReference type="CDD" id="cd00082">
    <property type="entry name" value="HisKA"/>
    <property type="match status" value="1"/>
</dbReference>
<dbReference type="PANTHER" id="PTHR43065">
    <property type="entry name" value="SENSOR HISTIDINE KINASE"/>
    <property type="match status" value="1"/>
</dbReference>
<dbReference type="InterPro" id="IPR000014">
    <property type="entry name" value="PAS"/>
</dbReference>
<sequence length="376" mass="41664">MTKSAGDPNSITDFKAMALELDKYRRIIETADDAVVSINENHEVVFMNKAAEKLFGYQRSEIMGGDLNILIPQEYREQHRKFLNKYLRTGHPRMMGTVAEVTIEKRDGAKIPVSISLSGGVSENGRMLFTAIMRDLSAERSLTQRVQEAEALAAVGKMVATVSHEIKTPLALIGGFTRQVTREPNISEKGKRKLEIVLEEVGRLESLLNEISDLSRPYRYQFEELDMCQESAQVLELMTPSLGEAANGLSLLCNKGVPKVMADKNRLRQVLINLVNNAVQACAKEEPKVEVEVAPWPRGGVILEVRDNGHGIPEEHQKELFTPFFTTKKQGTGLGLPLARRIIRDHGGKIKVVSQVGEGTTVLVALPARPKQGNES</sequence>
<feature type="domain" description="PAS" evidence="10">
    <location>
        <begin position="20"/>
        <end position="90"/>
    </location>
</feature>
<dbReference type="GO" id="GO:0005524">
    <property type="term" value="F:ATP binding"/>
    <property type="evidence" value="ECO:0007669"/>
    <property type="project" value="UniProtKB-KW"/>
</dbReference>